<protein>
    <recommendedName>
        <fullName evidence="2">NodB homology domain-containing protein</fullName>
    </recommendedName>
</protein>
<evidence type="ECO:0000313" key="4">
    <source>
        <dbReference type="Proteomes" id="UP000030746"/>
    </source>
</evidence>
<keyword evidence="4" id="KW-1185">Reference proteome</keyword>
<dbReference type="Proteomes" id="UP000030746">
    <property type="component" value="Unassembled WGS sequence"/>
</dbReference>
<dbReference type="InterPro" id="IPR052740">
    <property type="entry name" value="CE4"/>
</dbReference>
<dbReference type="AlphaFoldDB" id="V4AMK1"/>
<dbReference type="PANTHER" id="PTHR45985:SF8">
    <property type="entry name" value="CHITIN DEACETYLASE-LIKE 9, ISOFORM A"/>
    <property type="match status" value="1"/>
</dbReference>
<dbReference type="OMA" id="NNCAISA"/>
<feature type="non-terminal residue" evidence="3">
    <location>
        <position position="330"/>
    </location>
</feature>
<dbReference type="GeneID" id="20244430"/>
<feature type="chain" id="PRO_5004718769" description="NodB homology domain-containing protein" evidence="1">
    <location>
        <begin position="19"/>
        <end position="330"/>
    </location>
</feature>
<dbReference type="GO" id="GO:0005975">
    <property type="term" value="P:carbohydrate metabolic process"/>
    <property type="evidence" value="ECO:0007669"/>
    <property type="project" value="InterPro"/>
</dbReference>
<feature type="domain" description="NodB homology" evidence="2">
    <location>
        <begin position="88"/>
        <end position="171"/>
    </location>
</feature>
<dbReference type="HOGENOM" id="CLU_022576_0_0_1"/>
<evidence type="ECO:0000313" key="3">
    <source>
        <dbReference type="EMBL" id="ESP05404.1"/>
    </source>
</evidence>
<proteinExistence type="predicted"/>
<dbReference type="KEGG" id="lgi:LOTGIDRAFT_181237"/>
<feature type="signal peptide" evidence="1">
    <location>
        <begin position="1"/>
        <end position="18"/>
    </location>
</feature>
<gene>
    <name evidence="3" type="ORF">LOTGIDRAFT_181237</name>
</gene>
<dbReference type="GO" id="GO:0016810">
    <property type="term" value="F:hydrolase activity, acting on carbon-nitrogen (but not peptide) bonds"/>
    <property type="evidence" value="ECO:0007669"/>
    <property type="project" value="InterPro"/>
</dbReference>
<dbReference type="EMBL" id="KB199650">
    <property type="protein sequence ID" value="ESP05404.1"/>
    <property type="molecule type" value="Genomic_DNA"/>
</dbReference>
<dbReference type="Gene3D" id="3.20.20.370">
    <property type="entry name" value="Glycoside hydrolase/deacetylase"/>
    <property type="match status" value="1"/>
</dbReference>
<organism evidence="3 4">
    <name type="scientific">Lottia gigantea</name>
    <name type="common">Giant owl limpet</name>
    <dbReference type="NCBI Taxonomy" id="225164"/>
    <lineage>
        <taxon>Eukaryota</taxon>
        <taxon>Metazoa</taxon>
        <taxon>Spiralia</taxon>
        <taxon>Lophotrochozoa</taxon>
        <taxon>Mollusca</taxon>
        <taxon>Gastropoda</taxon>
        <taxon>Patellogastropoda</taxon>
        <taxon>Lottioidea</taxon>
        <taxon>Lottiidae</taxon>
        <taxon>Lottia</taxon>
    </lineage>
</organism>
<dbReference type="SUPFAM" id="SSF88713">
    <property type="entry name" value="Glycoside hydrolase/deacetylase"/>
    <property type="match status" value="1"/>
</dbReference>
<dbReference type="CTD" id="20244430"/>
<name>V4AMK1_LOTGI</name>
<dbReference type="PANTHER" id="PTHR45985">
    <property type="match status" value="1"/>
</dbReference>
<accession>V4AMK1</accession>
<dbReference type="Pfam" id="PF01522">
    <property type="entry name" value="Polysacc_deac_1"/>
    <property type="match status" value="1"/>
</dbReference>
<keyword evidence="1" id="KW-0732">Signal</keyword>
<evidence type="ECO:0000256" key="1">
    <source>
        <dbReference type="SAM" id="SignalP"/>
    </source>
</evidence>
<reference evidence="3 4" key="1">
    <citation type="journal article" date="2013" name="Nature">
        <title>Insights into bilaterian evolution from three spiralian genomes.</title>
        <authorList>
            <person name="Simakov O."/>
            <person name="Marletaz F."/>
            <person name="Cho S.J."/>
            <person name="Edsinger-Gonzales E."/>
            <person name="Havlak P."/>
            <person name="Hellsten U."/>
            <person name="Kuo D.H."/>
            <person name="Larsson T."/>
            <person name="Lv J."/>
            <person name="Arendt D."/>
            <person name="Savage R."/>
            <person name="Osoegawa K."/>
            <person name="de Jong P."/>
            <person name="Grimwood J."/>
            <person name="Chapman J.A."/>
            <person name="Shapiro H."/>
            <person name="Aerts A."/>
            <person name="Otillar R.P."/>
            <person name="Terry A.Y."/>
            <person name="Boore J.L."/>
            <person name="Grigoriev I.V."/>
            <person name="Lindberg D.R."/>
            <person name="Seaver E.C."/>
            <person name="Weisblat D.A."/>
            <person name="Putnam N.H."/>
            <person name="Rokhsar D.S."/>
        </authorList>
    </citation>
    <scope>NUCLEOTIDE SEQUENCE [LARGE SCALE GENOMIC DNA]</scope>
</reference>
<dbReference type="InterPro" id="IPR002509">
    <property type="entry name" value="NODB_dom"/>
</dbReference>
<dbReference type="RefSeq" id="XP_009043949.1">
    <property type="nucleotide sequence ID" value="XM_009045701.1"/>
</dbReference>
<sequence length="330" mass="38300">MKLFIPVLCLVGVAQVFSLQTCQQDVNCKLPDCLCSSFSHRGNSKNYPQIVYFGFDDALTQTMANHYRFLFSPDRKNPNNCPIRMSLYIQHNYTDYNIVHEMYKKGMEIGVHSVTHQNIDTRAKLLNEGKQQRENLHKLGKVPLEHILGWRSPNLKTAGDAQPDVLKQLGYLYDISLTFTRRSYGDKKPLPFTLDYGNPLPCMVKPCPGRSSVHKGFWEIPINSLIDYKSQYPCPYVDGCYNGPKSTSDSFDYLYKNFMDYYKEGREPFGFHMHAAWFEVNHNREAMDKFIKHIVSLPDVYIVTVKQMLDWIRNPVPLSELHRLTSWDCS</sequence>
<dbReference type="InterPro" id="IPR011330">
    <property type="entry name" value="Glyco_hydro/deAcase_b/a-brl"/>
</dbReference>
<evidence type="ECO:0000259" key="2">
    <source>
        <dbReference type="Pfam" id="PF01522"/>
    </source>
</evidence>
<dbReference type="OrthoDB" id="504708at2759"/>